<comment type="caution">
    <text evidence="7">The sequence shown here is derived from an EMBL/GenBank/DDBJ whole genome shotgun (WGS) entry which is preliminary data.</text>
</comment>
<evidence type="ECO:0000313" key="8">
    <source>
        <dbReference type="Proteomes" id="UP000321899"/>
    </source>
</evidence>
<keyword evidence="8" id="KW-1185">Reference proteome</keyword>
<comment type="similarity">
    <text evidence="2 5">Belongs to the pseudouridine synthase TruB family. Type 1 subfamily.</text>
</comment>
<organism evidence="7 8">
    <name type="scientific">Desulfobotulus mexicanus</name>
    <dbReference type="NCBI Taxonomy" id="2586642"/>
    <lineage>
        <taxon>Bacteria</taxon>
        <taxon>Pseudomonadati</taxon>
        <taxon>Thermodesulfobacteriota</taxon>
        <taxon>Desulfobacteria</taxon>
        <taxon>Desulfobacterales</taxon>
        <taxon>Desulfobacteraceae</taxon>
        <taxon>Desulfobotulus</taxon>
    </lineage>
</organism>
<dbReference type="NCBIfam" id="TIGR00431">
    <property type="entry name" value="TruB"/>
    <property type="match status" value="1"/>
</dbReference>
<evidence type="ECO:0000256" key="2">
    <source>
        <dbReference type="ARBA" id="ARBA00005642"/>
    </source>
</evidence>
<evidence type="ECO:0000313" key="7">
    <source>
        <dbReference type="EMBL" id="TYT74817.1"/>
    </source>
</evidence>
<dbReference type="GO" id="GO:0160148">
    <property type="term" value="F:tRNA pseudouridine(55) synthase activity"/>
    <property type="evidence" value="ECO:0007669"/>
    <property type="project" value="UniProtKB-EC"/>
</dbReference>
<dbReference type="InterPro" id="IPR020103">
    <property type="entry name" value="PsdUridine_synth_cat_dom_sf"/>
</dbReference>
<dbReference type="CDD" id="cd02573">
    <property type="entry name" value="PseudoU_synth_EcTruB"/>
    <property type="match status" value="1"/>
</dbReference>
<comment type="function">
    <text evidence="5">Responsible for synthesis of pseudouridine from uracil-55 in the psi GC loop of transfer RNAs.</text>
</comment>
<keyword evidence="3 5" id="KW-0819">tRNA processing</keyword>
<dbReference type="InterPro" id="IPR002501">
    <property type="entry name" value="PsdUridine_synth_N"/>
</dbReference>
<feature type="domain" description="Pseudouridine synthase II N-terminal" evidence="6">
    <location>
        <begin position="25"/>
        <end position="173"/>
    </location>
</feature>
<evidence type="ECO:0000259" key="6">
    <source>
        <dbReference type="Pfam" id="PF01509"/>
    </source>
</evidence>
<protein>
    <recommendedName>
        <fullName evidence="5">tRNA pseudouridine synthase B</fullName>
        <ecNumber evidence="5">5.4.99.25</ecNumber>
    </recommendedName>
    <alternativeName>
        <fullName evidence="5">tRNA pseudouridine(55) synthase</fullName>
        <shortName evidence="5">Psi55 synthase</shortName>
    </alternativeName>
    <alternativeName>
        <fullName evidence="5">tRNA pseudouridylate synthase</fullName>
    </alternativeName>
    <alternativeName>
        <fullName evidence="5">tRNA-uridine isomerase</fullName>
    </alternativeName>
</protein>
<dbReference type="GO" id="GO:0003723">
    <property type="term" value="F:RNA binding"/>
    <property type="evidence" value="ECO:0007669"/>
    <property type="project" value="InterPro"/>
</dbReference>
<proteinExistence type="inferred from homology"/>
<dbReference type="Gene3D" id="3.30.2350.10">
    <property type="entry name" value="Pseudouridine synthase"/>
    <property type="match status" value="1"/>
</dbReference>
<evidence type="ECO:0000256" key="1">
    <source>
        <dbReference type="ARBA" id="ARBA00000385"/>
    </source>
</evidence>
<reference evidence="7 8" key="1">
    <citation type="submission" date="2019-06" db="EMBL/GenBank/DDBJ databases">
        <title>Desulfobotulus mexicanus sp. nov., a novel sulfate-reducing bacterium isolated from the sediment of an alkaline crater lake in Mexico.</title>
        <authorList>
            <person name="Hirschler-Rea A."/>
        </authorList>
    </citation>
    <scope>NUCLEOTIDE SEQUENCE [LARGE SCALE GENOMIC DNA]</scope>
    <source>
        <strain evidence="7 8">PAR22N</strain>
    </source>
</reference>
<dbReference type="SUPFAM" id="SSF55120">
    <property type="entry name" value="Pseudouridine synthase"/>
    <property type="match status" value="1"/>
</dbReference>
<name>A0A5Q4VEJ4_9BACT</name>
<dbReference type="Pfam" id="PF01509">
    <property type="entry name" value="TruB_N"/>
    <property type="match status" value="1"/>
</dbReference>
<dbReference type="EC" id="5.4.99.25" evidence="5"/>
<feature type="active site" description="Nucleophile" evidence="5">
    <location>
        <position position="40"/>
    </location>
</feature>
<evidence type="ECO:0000256" key="5">
    <source>
        <dbReference type="HAMAP-Rule" id="MF_01080"/>
    </source>
</evidence>
<dbReference type="RefSeq" id="WP_139448130.1">
    <property type="nucleotide sequence ID" value="NZ_VDMB01000008.1"/>
</dbReference>
<evidence type="ECO:0000256" key="3">
    <source>
        <dbReference type="ARBA" id="ARBA00022694"/>
    </source>
</evidence>
<dbReference type="Proteomes" id="UP000321899">
    <property type="component" value="Unassembled WGS sequence"/>
</dbReference>
<dbReference type="OrthoDB" id="9802309at2"/>
<dbReference type="AlphaFoldDB" id="A0A5Q4VEJ4"/>
<dbReference type="GO" id="GO:0031119">
    <property type="term" value="P:tRNA pseudouridine synthesis"/>
    <property type="evidence" value="ECO:0007669"/>
    <property type="project" value="UniProtKB-UniRule"/>
</dbReference>
<dbReference type="EMBL" id="VDMB01000008">
    <property type="protein sequence ID" value="TYT74817.1"/>
    <property type="molecule type" value="Genomic_DNA"/>
</dbReference>
<dbReference type="PANTHER" id="PTHR13767:SF2">
    <property type="entry name" value="PSEUDOURIDYLATE SYNTHASE TRUB1"/>
    <property type="match status" value="1"/>
</dbReference>
<dbReference type="GO" id="GO:1990481">
    <property type="term" value="P:mRNA pseudouridine synthesis"/>
    <property type="evidence" value="ECO:0007669"/>
    <property type="project" value="TreeGrafter"/>
</dbReference>
<comment type="catalytic activity">
    <reaction evidence="1 5">
        <text>uridine(55) in tRNA = pseudouridine(55) in tRNA</text>
        <dbReference type="Rhea" id="RHEA:42532"/>
        <dbReference type="Rhea" id="RHEA-COMP:10101"/>
        <dbReference type="Rhea" id="RHEA-COMP:10102"/>
        <dbReference type="ChEBI" id="CHEBI:65314"/>
        <dbReference type="ChEBI" id="CHEBI:65315"/>
        <dbReference type="EC" id="5.4.99.25"/>
    </reaction>
</comment>
<dbReference type="InterPro" id="IPR014780">
    <property type="entry name" value="tRNA_psdUridine_synth_TruB"/>
</dbReference>
<dbReference type="HAMAP" id="MF_01080">
    <property type="entry name" value="TruB_bact"/>
    <property type="match status" value="1"/>
</dbReference>
<evidence type="ECO:0000256" key="4">
    <source>
        <dbReference type="ARBA" id="ARBA00023235"/>
    </source>
</evidence>
<dbReference type="PANTHER" id="PTHR13767">
    <property type="entry name" value="TRNA-PSEUDOURIDINE SYNTHASE"/>
    <property type="match status" value="1"/>
</dbReference>
<accession>A0A5Q4VEJ4</accession>
<sequence length="306" mass="33250">MHKDSILLIDKPPGLSSAAVVARVKKYSGIKKVGHAGTLDPFATGLLVVCLGKATRISRYFLGGDKSYEATLRLGTATETQDPEGRVTATLPIPDVDEKKLLKVFEKFTGPIQQSPPIYSALKHNGVPLYRLARQGKAVQKPPRQVVIHSIQPESIQLPDIRFSVHCSSGTYIRTLALDVAEALGSTGHLVSLKRTETCGFNLRQAASLDDTLNSLQASQPMSSLIPMAQALGFLPEIRVNNTLTEKIFHGKVLDTEEINSPVPGPIRVLTEDGRLAAVIRRDENRQGLFSYDAVLLPRIAAEGQT</sequence>
<gene>
    <name evidence="5 7" type="primary">truB</name>
    <name evidence="7" type="ORF">FIM25_08190</name>
</gene>
<keyword evidence="4 5" id="KW-0413">Isomerase</keyword>